<evidence type="ECO:0000256" key="2">
    <source>
        <dbReference type="ARBA" id="ARBA00022649"/>
    </source>
</evidence>
<protein>
    <submittedName>
        <fullName evidence="3">RelE/StbE family addiction module toxin</fullName>
    </submittedName>
</protein>
<dbReference type="AlphaFoldDB" id="A0A0F6MLE1"/>
<comment type="similarity">
    <text evidence="1">Belongs to the RelE toxin family.</text>
</comment>
<proteinExistence type="inferred from homology"/>
<dbReference type="HOGENOM" id="CLU_155761_1_1_12"/>
<dbReference type="InterPro" id="IPR035093">
    <property type="entry name" value="RelE/ParE_toxin_dom_sf"/>
</dbReference>
<dbReference type="Pfam" id="PF05016">
    <property type="entry name" value="ParE_toxin"/>
    <property type="match status" value="1"/>
</dbReference>
<dbReference type="RefSeq" id="WP_002692469.1">
    <property type="nucleotide sequence ID" value="NZ_CM001797.1"/>
</dbReference>
<comment type="caution">
    <text evidence="3">The sequence shown here is derived from an EMBL/GenBank/DDBJ whole genome shotgun (WGS) entry which is preliminary data.</text>
</comment>
<dbReference type="PANTHER" id="PTHR35601">
    <property type="entry name" value="TOXIN RELE"/>
    <property type="match status" value="1"/>
</dbReference>
<dbReference type="PANTHER" id="PTHR35601:SF1">
    <property type="entry name" value="TOXIN RELE"/>
    <property type="match status" value="1"/>
</dbReference>
<keyword evidence="2" id="KW-1277">Toxin-antitoxin system</keyword>
<dbReference type="InterPro" id="IPR007712">
    <property type="entry name" value="RelE/ParE_toxin"/>
</dbReference>
<dbReference type="NCBIfam" id="TIGR02385">
    <property type="entry name" value="RelE_StbE"/>
    <property type="match status" value="1"/>
</dbReference>
<dbReference type="SUPFAM" id="SSF143011">
    <property type="entry name" value="RelE-like"/>
    <property type="match status" value="1"/>
</dbReference>
<gene>
    <name evidence="3" type="ORF">HMPREF9723_01629</name>
</gene>
<reference evidence="3" key="1">
    <citation type="submission" date="2012-01" db="EMBL/GenBank/DDBJ databases">
        <title>The Genome Sequence of Treponema denticola OTK.</title>
        <authorList>
            <consortium name="The Broad Institute Genome Sequencing Platform"/>
            <person name="Earl A."/>
            <person name="Ward D."/>
            <person name="Feldgarden M."/>
            <person name="Gevers D."/>
            <person name="Blanton J.M."/>
            <person name="Fenno C.J."/>
            <person name="Baranova O.V."/>
            <person name="Mathney J."/>
            <person name="Dewhirst F.E."/>
            <person name="Izard J."/>
            <person name="Young S.K."/>
            <person name="Zeng Q."/>
            <person name="Gargeya S."/>
            <person name="Fitzgerald M."/>
            <person name="Haas B."/>
            <person name="Abouelleil A."/>
            <person name="Alvarado L."/>
            <person name="Arachchi H.M."/>
            <person name="Berlin A."/>
            <person name="Chapman S.B."/>
            <person name="Gearin G."/>
            <person name="Goldberg J."/>
            <person name="Griggs A."/>
            <person name="Gujja S."/>
            <person name="Hansen M."/>
            <person name="Heiman D."/>
            <person name="Howarth C."/>
            <person name="Larimer J."/>
            <person name="Lui A."/>
            <person name="MacDonald P.J.P."/>
            <person name="McCowen C."/>
            <person name="Montmayeur A."/>
            <person name="Murphy C."/>
            <person name="Neiman D."/>
            <person name="Pearson M."/>
            <person name="Priest M."/>
            <person name="Roberts A."/>
            <person name="Saif S."/>
            <person name="Shea T."/>
            <person name="Sisk P."/>
            <person name="Stolte C."/>
            <person name="Sykes S."/>
            <person name="Wortman J."/>
            <person name="Nusbaum C."/>
            <person name="Birren B."/>
        </authorList>
    </citation>
    <scope>NUCLEOTIDE SEQUENCE [LARGE SCALE GENOMIC DNA]</scope>
    <source>
        <strain evidence="3">OTK</strain>
    </source>
</reference>
<dbReference type="Proteomes" id="UP000011701">
    <property type="component" value="Chromosome"/>
</dbReference>
<evidence type="ECO:0000256" key="1">
    <source>
        <dbReference type="ARBA" id="ARBA00006226"/>
    </source>
</evidence>
<name>A0A0F6MLE1_TREDN</name>
<organism evidence="3">
    <name type="scientific">Treponema denticola OTK</name>
    <dbReference type="NCBI Taxonomy" id="999434"/>
    <lineage>
        <taxon>Bacteria</taxon>
        <taxon>Pseudomonadati</taxon>
        <taxon>Spirochaetota</taxon>
        <taxon>Spirochaetia</taxon>
        <taxon>Spirochaetales</taxon>
        <taxon>Treponemataceae</taxon>
        <taxon>Treponema</taxon>
    </lineage>
</organism>
<dbReference type="Gene3D" id="3.30.2310.20">
    <property type="entry name" value="RelE-like"/>
    <property type="match status" value="1"/>
</dbReference>
<accession>A0A0F6MLE1</accession>
<dbReference type="PATRIC" id="fig|999434.4.peg.1688"/>
<dbReference type="EMBL" id="AGDY01000009">
    <property type="protein sequence ID" value="EMB20169.1"/>
    <property type="molecule type" value="Genomic_DNA"/>
</dbReference>
<evidence type="ECO:0000313" key="3">
    <source>
        <dbReference type="EMBL" id="EMB20169.1"/>
    </source>
</evidence>
<sequence length="85" mass="9985">MKVVLTETFKKQLKKLDAAILKRVLDYLEQIELLDNPRSRGKALTSNLSGLWRYHVGDYRILCRIRDDKLVITVIEIGHRSTVYR</sequence>